<dbReference type="GO" id="GO:0005886">
    <property type="term" value="C:plasma membrane"/>
    <property type="evidence" value="ECO:0007669"/>
    <property type="project" value="InterPro"/>
</dbReference>
<keyword evidence="3" id="KW-1185">Reference proteome</keyword>
<dbReference type="STRING" id="1497020.DO97_07480"/>
<evidence type="ECO:0008006" key="4">
    <source>
        <dbReference type="Google" id="ProtNLM"/>
    </source>
</evidence>
<dbReference type="EMBL" id="JJML01000023">
    <property type="protein sequence ID" value="KGF72610.1"/>
    <property type="molecule type" value="Genomic_DNA"/>
</dbReference>
<evidence type="ECO:0000256" key="1">
    <source>
        <dbReference type="SAM" id="Phobius"/>
    </source>
</evidence>
<feature type="transmembrane region" description="Helical" evidence="1">
    <location>
        <begin position="33"/>
        <end position="52"/>
    </location>
</feature>
<accession>A0A098TJV3</accession>
<sequence length="91" mass="10282">MKPIPMPRNLPRSIPQTLDTISEIGSEWRRQKLPLYLFLGLCFNLILAPAVLAATGGDLSRTQAYWLGALVLLTVALSIYLFFVMFVPERF</sequence>
<dbReference type="Proteomes" id="UP000030170">
    <property type="component" value="Unassembled WGS sequence"/>
</dbReference>
<keyword evidence="1" id="KW-0812">Transmembrane</keyword>
<reference evidence="2 3" key="1">
    <citation type="journal article" date="2014" name="Mol. Ecol.">
        <title>Evolution of Synechococcus.</title>
        <authorList>
            <person name="Dvorak P."/>
            <person name="Casamatta D."/>
            <person name="Hasler P."/>
            <person name="Poulickova A."/>
            <person name="Ondrej V."/>
            <person name="Sanges R."/>
        </authorList>
    </citation>
    <scope>NUCLEOTIDE SEQUENCE [LARGE SCALE GENOMIC DNA]</scope>
    <source>
        <strain evidence="2 3">CAUP A 1101</strain>
    </source>
</reference>
<feature type="transmembrane region" description="Helical" evidence="1">
    <location>
        <begin position="64"/>
        <end position="87"/>
    </location>
</feature>
<organism evidence="2 3">
    <name type="scientific">Neosynechococcus sphagnicola sy1</name>
    <dbReference type="NCBI Taxonomy" id="1497020"/>
    <lineage>
        <taxon>Bacteria</taxon>
        <taxon>Bacillati</taxon>
        <taxon>Cyanobacteriota</taxon>
        <taxon>Cyanophyceae</taxon>
        <taxon>Neosynechococcales</taxon>
        <taxon>Neosynechococcaceae</taxon>
        <taxon>Neosynechococcus</taxon>
    </lineage>
</organism>
<dbReference type="OrthoDB" id="427758at2"/>
<evidence type="ECO:0000313" key="3">
    <source>
        <dbReference type="Proteomes" id="UP000030170"/>
    </source>
</evidence>
<dbReference type="AlphaFoldDB" id="A0A098TJV3"/>
<proteinExistence type="predicted"/>
<dbReference type="GO" id="GO:0008556">
    <property type="term" value="F:P-type potassium transmembrane transporter activity"/>
    <property type="evidence" value="ECO:0007669"/>
    <property type="project" value="InterPro"/>
</dbReference>
<dbReference type="InterPro" id="IPR011726">
    <property type="entry name" value="KdpF"/>
</dbReference>
<name>A0A098TJV3_9CYAN</name>
<comment type="caution">
    <text evidence="2">The sequence shown here is derived from an EMBL/GenBank/DDBJ whole genome shotgun (WGS) entry which is preliminary data.</text>
</comment>
<dbReference type="Pfam" id="PF09604">
    <property type="entry name" value="Potass_KdpF"/>
    <property type="match status" value="1"/>
</dbReference>
<keyword evidence="1" id="KW-1133">Transmembrane helix</keyword>
<gene>
    <name evidence="2" type="ORF">DO97_07480</name>
</gene>
<evidence type="ECO:0000313" key="2">
    <source>
        <dbReference type="EMBL" id="KGF72610.1"/>
    </source>
</evidence>
<keyword evidence="1" id="KW-0472">Membrane</keyword>
<protein>
    <recommendedName>
        <fullName evidence="4">ATPase</fullName>
    </recommendedName>
</protein>